<keyword evidence="4 5" id="KW-0472">Membrane</keyword>
<reference evidence="7" key="1">
    <citation type="journal article" date="2004" name="Nature">
        <title>Hox cluster disintegration with persistent anteroposterior order of expression in Oikopleura dioica.</title>
        <authorList>
            <person name="Seo H.C."/>
            <person name="Edvardsen R.B."/>
            <person name="Maeland A.D."/>
            <person name="Bjordal M."/>
            <person name="Jensen M.F."/>
            <person name="Hansen A."/>
            <person name="Flaat M."/>
            <person name="Weissenbach J."/>
            <person name="Lehrach H."/>
            <person name="Wincker P."/>
            <person name="Reinhardt R."/>
            <person name="Chourrout D."/>
        </authorList>
    </citation>
    <scope>NUCLEOTIDE SEQUENCE</scope>
</reference>
<accession>Q66S01</accession>
<feature type="transmembrane region" description="Helical" evidence="5">
    <location>
        <begin position="30"/>
        <end position="52"/>
    </location>
</feature>
<dbReference type="GO" id="GO:0005886">
    <property type="term" value="C:plasma membrane"/>
    <property type="evidence" value="ECO:0007669"/>
    <property type="project" value="TreeGrafter"/>
</dbReference>
<feature type="transmembrane region" description="Helical" evidence="5">
    <location>
        <begin position="380"/>
        <end position="402"/>
    </location>
</feature>
<keyword evidence="2 5" id="KW-0812">Transmembrane</keyword>
<evidence type="ECO:0000256" key="5">
    <source>
        <dbReference type="SAM" id="Phobius"/>
    </source>
</evidence>
<sequence>MAELQSPDDKFLREEKASEEPVVLSGLAGWLNLGSAIFNLMNAVIGAGIISLGYAASVLGSAQFIIWLILVVVVSCFTMDLVLACSKQIGCWEAMQAEKNPNEVLIEPRRICSRVQKCDHTRGIVTDDVDRSEIWYLNGKILLGLMVVIIQLPLACLRRIDFLGFTSFIGNKFFATWLFITIYLGMACMMSFVGLVIAKQPEAAALCGKINYTEPLPAPTCETKLFTFSVNSVYAIPMMLFSFMCHGNILSIVAEVRPLASCKSNFPSIKRTRMLIIGSVSPTTILYILTALYAYNSYFNRTESFLLKQYGTRLKVPILHYPCRYSLWKLLNRIAPKTVPIPYDNGFQETWNPIWFKMFAILIQGCIYALVCITDDFKLVLSLGGAIAGSCIIQIFPSMFYLKVRMVMIHYCKITLANSDSRLGSQRSIQQVGLADPWSRMGHVLF</sequence>
<dbReference type="EMBL" id="AY613856">
    <property type="protein sequence ID" value="AAT47889.1"/>
    <property type="molecule type" value="Genomic_DNA"/>
</dbReference>
<feature type="transmembrane region" description="Helical" evidence="5">
    <location>
        <begin position="177"/>
        <end position="198"/>
    </location>
</feature>
<feature type="transmembrane region" description="Helical" evidence="5">
    <location>
        <begin position="234"/>
        <end position="254"/>
    </location>
</feature>
<feature type="domain" description="Amino acid transporter transmembrane" evidence="6">
    <location>
        <begin position="34"/>
        <end position="88"/>
    </location>
</feature>
<feature type="transmembrane region" description="Helical" evidence="5">
    <location>
        <begin position="64"/>
        <end position="84"/>
    </location>
</feature>
<protein>
    <submittedName>
        <fullName evidence="7">N system amino acid transporter NAT-1-like protein</fullName>
    </submittedName>
</protein>
<reference evidence="7" key="2">
    <citation type="journal article" date="2005" name="Curr. Biol.">
        <title>Remodelling of the homeobox gene complement in the tunicate Oikopleura dioica.</title>
        <authorList>
            <person name="Edvardsen R.B."/>
            <person name="Seo H.C."/>
            <person name="Jensen M.F."/>
            <person name="Mialon A."/>
            <person name="Mikhaleva J."/>
            <person name="Bjordal M."/>
            <person name="Cartry J."/>
            <person name="Reinhardt R."/>
            <person name="Weissenbach J."/>
            <person name="Wincker P."/>
            <person name="Chourrout D."/>
        </authorList>
    </citation>
    <scope>NUCLEOTIDE SEQUENCE</scope>
</reference>
<evidence type="ECO:0000256" key="3">
    <source>
        <dbReference type="ARBA" id="ARBA00022989"/>
    </source>
</evidence>
<dbReference type="PANTHER" id="PTHR22950">
    <property type="entry name" value="AMINO ACID TRANSPORTER"/>
    <property type="match status" value="1"/>
</dbReference>
<feature type="transmembrane region" description="Helical" evidence="5">
    <location>
        <begin position="354"/>
        <end position="373"/>
    </location>
</feature>
<evidence type="ECO:0000256" key="1">
    <source>
        <dbReference type="ARBA" id="ARBA00004141"/>
    </source>
</evidence>
<feature type="transmembrane region" description="Helical" evidence="5">
    <location>
        <begin position="134"/>
        <end position="157"/>
    </location>
</feature>
<feature type="domain" description="Amino acid transporter transmembrane" evidence="6">
    <location>
        <begin position="138"/>
        <end position="405"/>
    </location>
</feature>
<proteinExistence type="predicted"/>
<dbReference type="Pfam" id="PF01490">
    <property type="entry name" value="Aa_trans"/>
    <property type="match status" value="2"/>
</dbReference>
<feature type="transmembrane region" description="Helical" evidence="5">
    <location>
        <begin position="275"/>
        <end position="295"/>
    </location>
</feature>
<dbReference type="GO" id="GO:0015186">
    <property type="term" value="F:L-glutamine transmembrane transporter activity"/>
    <property type="evidence" value="ECO:0007669"/>
    <property type="project" value="TreeGrafter"/>
</dbReference>
<comment type="subcellular location">
    <subcellularLocation>
        <location evidence="1">Membrane</location>
        <topology evidence="1">Multi-pass membrane protein</topology>
    </subcellularLocation>
</comment>
<name>Q66S01_OIKDI</name>
<gene>
    <name evidence="7" type="ORF">008-52</name>
</gene>
<dbReference type="PANTHER" id="PTHR22950:SF702">
    <property type="entry name" value="AMINO ACID TRANSPORTER PROTEIN"/>
    <property type="match status" value="1"/>
</dbReference>
<evidence type="ECO:0000256" key="2">
    <source>
        <dbReference type="ARBA" id="ARBA00022692"/>
    </source>
</evidence>
<keyword evidence="3 5" id="KW-1133">Transmembrane helix</keyword>
<evidence type="ECO:0000313" key="7">
    <source>
        <dbReference type="EMBL" id="AAT47889.1"/>
    </source>
</evidence>
<evidence type="ECO:0000259" key="6">
    <source>
        <dbReference type="Pfam" id="PF01490"/>
    </source>
</evidence>
<dbReference type="AlphaFoldDB" id="Q66S01"/>
<evidence type="ECO:0000256" key="4">
    <source>
        <dbReference type="ARBA" id="ARBA00023136"/>
    </source>
</evidence>
<dbReference type="InterPro" id="IPR013057">
    <property type="entry name" value="AA_transpt_TM"/>
</dbReference>
<organism evidence="7">
    <name type="scientific">Oikopleura dioica</name>
    <name type="common">Tunicate</name>
    <dbReference type="NCBI Taxonomy" id="34765"/>
    <lineage>
        <taxon>Eukaryota</taxon>
        <taxon>Metazoa</taxon>
        <taxon>Chordata</taxon>
        <taxon>Tunicata</taxon>
        <taxon>Appendicularia</taxon>
        <taxon>Copelata</taxon>
        <taxon>Oikopleuridae</taxon>
        <taxon>Oikopleura</taxon>
    </lineage>
</organism>